<name>A0A6P8CU58_PUNGR</name>
<dbReference type="InterPro" id="IPR044974">
    <property type="entry name" value="Disease_R_plants"/>
</dbReference>
<reference evidence="5" key="2">
    <citation type="submission" date="2025-08" db="UniProtKB">
        <authorList>
            <consortium name="RefSeq"/>
        </authorList>
    </citation>
    <scope>IDENTIFICATION</scope>
    <source>
        <tissue evidence="5">Leaf</tissue>
    </source>
</reference>
<dbReference type="Pfam" id="PF20160">
    <property type="entry name" value="C-JID"/>
    <property type="match status" value="1"/>
</dbReference>
<keyword evidence="2" id="KW-0677">Repeat</keyword>
<accession>A0A6P8CU58</accession>
<dbReference type="SUPFAM" id="SSF52058">
    <property type="entry name" value="L domain-like"/>
    <property type="match status" value="1"/>
</dbReference>
<sequence>MKRLRLFITRNLYHCGEPICFPNRLKWLEWPKYTLNFLPFSSGGQKNLRALYLSKSSIRFLAEDFERFRNLKYIDFSYCGLLHKIPDVSTLKNLERLDLSECKSLVSVHQSLGFLDKLVHLNFSNCCKLRKFPRSLNSKLLQSLVLKENPDASLLLAFSKLIYLDLHGCRLTEVNFLKDLQRHSTLTILILSGNKLVSLPSDIRKFSALDQPDLSNCKQLQEIVDLPPNIKILQAAGCESLESFPSFSGALKSRRKASIRIDLSGGHKLNKCSDIANTPPLEELFGTTVISIIHPGSEVPNWFEYQSTERHVSFSVSPERCMDIVGVAFCAAAALDKQGDADVYCKIQLSFNKQYIGSGVESFPASKSAQLWLLFIPLSCLDPELVSYGCNQSEVLFEVSRSVLQSCGVHLVFHQGSEGRPYFICSYCKKVLEVEDGMTNGFGGRRWNESITPVISRIWKHKWFWREKME</sequence>
<evidence type="ECO:0000256" key="1">
    <source>
        <dbReference type="ARBA" id="ARBA00022614"/>
    </source>
</evidence>
<dbReference type="InterPro" id="IPR045344">
    <property type="entry name" value="C-JID"/>
</dbReference>
<dbReference type="OrthoDB" id="1733683at2759"/>
<evidence type="ECO:0000256" key="2">
    <source>
        <dbReference type="ARBA" id="ARBA00022737"/>
    </source>
</evidence>
<dbReference type="AlphaFoldDB" id="A0A6P8CU58"/>
<dbReference type="Gene3D" id="3.80.10.10">
    <property type="entry name" value="Ribonuclease Inhibitor"/>
    <property type="match status" value="1"/>
</dbReference>
<evidence type="ECO:0000313" key="5">
    <source>
        <dbReference type="RefSeq" id="XP_031385649.1"/>
    </source>
</evidence>
<protein>
    <submittedName>
        <fullName evidence="5">Disease resistance-like protein DSC1</fullName>
    </submittedName>
</protein>
<dbReference type="GO" id="GO:0006952">
    <property type="term" value="P:defense response"/>
    <property type="evidence" value="ECO:0007669"/>
    <property type="project" value="InterPro"/>
</dbReference>
<reference evidence="4" key="1">
    <citation type="journal article" date="2020" name="Plant Biotechnol. J.">
        <title>The pomegranate (Punica granatum L.) draft genome dissects genetic divergence between soft- and hard-seeded cultivars.</title>
        <authorList>
            <person name="Luo X."/>
            <person name="Li H."/>
            <person name="Wu Z."/>
            <person name="Yao W."/>
            <person name="Zhao P."/>
            <person name="Cao D."/>
            <person name="Yu H."/>
            <person name="Li K."/>
            <person name="Poudel K."/>
            <person name="Zhao D."/>
            <person name="Zhang F."/>
            <person name="Xia X."/>
            <person name="Chen L."/>
            <person name="Wang Q."/>
            <person name="Jing D."/>
            <person name="Cao S."/>
        </authorList>
    </citation>
    <scope>NUCLEOTIDE SEQUENCE [LARGE SCALE GENOMIC DNA]</scope>
    <source>
        <strain evidence="4">cv. Tunisia</strain>
    </source>
</reference>
<evidence type="ECO:0000313" key="4">
    <source>
        <dbReference type="Proteomes" id="UP000515151"/>
    </source>
</evidence>
<dbReference type="RefSeq" id="XP_031385649.1">
    <property type="nucleotide sequence ID" value="XM_031529789.1"/>
</dbReference>
<keyword evidence="1" id="KW-0433">Leucine-rich repeat</keyword>
<evidence type="ECO:0000259" key="3">
    <source>
        <dbReference type="Pfam" id="PF20160"/>
    </source>
</evidence>
<gene>
    <name evidence="5" type="primary">LOC116199443</name>
</gene>
<keyword evidence="4" id="KW-1185">Reference proteome</keyword>
<dbReference type="InterPro" id="IPR032675">
    <property type="entry name" value="LRR_dom_sf"/>
</dbReference>
<organism evidence="4 5">
    <name type="scientific">Punica granatum</name>
    <name type="common">Pomegranate</name>
    <dbReference type="NCBI Taxonomy" id="22663"/>
    <lineage>
        <taxon>Eukaryota</taxon>
        <taxon>Viridiplantae</taxon>
        <taxon>Streptophyta</taxon>
        <taxon>Embryophyta</taxon>
        <taxon>Tracheophyta</taxon>
        <taxon>Spermatophyta</taxon>
        <taxon>Magnoliopsida</taxon>
        <taxon>eudicotyledons</taxon>
        <taxon>Gunneridae</taxon>
        <taxon>Pentapetalae</taxon>
        <taxon>rosids</taxon>
        <taxon>malvids</taxon>
        <taxon>Myrtales</taxon>
        <taxon>Lythraceae</taxon>
        <taxon>Punica</taxon>
    </lineage>
</organism>
<dbReference type="GeneID" id="116199443"/>
<dbReference type="Proteomes" id="UP000515151">
    <property type="component" value="Chromosome 3"/>
</dbReference>
<dbReference type="PANTHER" id="PTHR11017">
    <property type="entry name" value="LEUCINE-RICH REPEAT-CONTAINING PROTEIN"/>
    <property type="match status" value="1"/>
</dbReference>
<proteinExistence type="predicted"/>
<dbReference type="PANTHER" id="PTHR11017:SF292">
    <property type="entry name" value="AAA+ ATPASE DOMAIN-CONTAINING PROTEIN"/>
    <property type="match status" value="1"/>
</dbReference>
<feature type="domain" description="C-JID" evidence="3">
    <location>
        <begin position="294"/>
        <end position="415"/>
    </location>
</feature>